<comment type="caution">
    <text evidence="1">The sequence shown here is derived from an EMBL/GenBank/DDBJ whole genome shotgun (WGS) entry which is preliminary data.</text>
</comment>
<protein>
    <submittedName>
        <fullName evidence="1">Uncharacterized protein</fullName>
    </submittedName>
</protein>
<proteinExistence type="predicted"/>
<accession>A0A418MB76</accession>
<keyword evidence="2" id="KW-1185">Reference proteome</keyword>
<organism evidence="1 2">
    <name type="scientific">Fibrisoma montanum</name>
    <dbReference type="NCBI Taxonomy" id="2305895"/>
    <lineage>
        <taxon>Bacteria</taxon>
        <taxon>Pseudomonadati</taxon>
        <taxon>Bacteroidota</taxon>
        <taxon>Cytophagia</taxon>
        <taxon>Cytophagales</taxon>
        <taxon>Spirosomataceae</taxon>
        <taxon>Fibrisoma</taxon>
    </lineage>
</organism>
<dbReference type="AlphaFoldDB" id="A0A418MB76"/>
<dbReference type="OrthoDB" id="975301at2"/>
<reference evidence="1 2" key="1">
    <citation type="submission" date="2018-08" db="EMBL/GenBank/DDBJ databases">
        <title>Fibrisoma montanum sp. nov., isolated from Danxia mountain soil.</title>
        <authorList>
            <person name="Huang Y."/>
        </authorList>
    </citation>
    <scope>NUCLEOTIDE SEQUENCE [LARGE SCALE GENOMIC DNA]</scope>
    <source>
        <strain evidence="1 2">HYT19</strain>
    </source>
</reference>
<dbReference type="EMBL" id="QXED01000003">
    <property type="protein sequence ID" value="RIV23618.1"/>
    <property type="molecule type" value="Genomic_DNA"/>
</dbReference>
<dbReference type="RefSeq" id="WP_119667834.1">
    <property type="nucleotide sequence ID" value="NZ_QXED01000003.1"/>
</dbReference>
<name>A0A418MB76_9BACT</name>
<gene>
    <name evidence="1" type="ORF">DYU11_11595</name>
</gene>
<dbReference type="Proteomes" id="UP000283523">
    <property type="component" value="Unassembled WGS sequence"/>
</dbReference>
<evidence type="ECO:0000313" key="2">
    <source>
        <dbReference type="Proteomes" id="UP000283523"/>
    </source>
</evidence>
<sequence length="615" mass="70031">MPFTAEDAHALVRETINTSLRHAGYTRTVDLRTAYMTIYTGQCWPDFLSRFTRREDEQAFKQRLDLTFQNLSSVASPVVKKFGQISRIQDLKKGLNFEGTTDRDQRDLTDVLDNFRAEGLSRKGSLDDYLSQVYDTVSLYDPNAFIVLEFAPFRADLGERARPYAVLYESPQVYNFRYTRGELDFLLVALEQSFKTTENKTLTLTDLILYSGPFQVRYYQLHDDVDRIDIPDGENWVSDAAVPYRMAQFAPMVEETPAVRLGDLPDAQTHGLTVVSRAFHSALDQFRELMNVKSRSDLVSWLHGFPRLTEYALPCPGEIENGYRVGCNEGRHPTSGQKCRECGGTGFQAHRSEQDRIRFPLTQNMMASEMLKLSELSHTDKPDWETVNGFVELVEGIQSKIYLTIFSTDYQLKTSGQIAIAKTATEVAVTRDDINNTLLPYADQKSVVYKAIVRHTASLMNVSGEVKPLYEFPRDLKMASIGELQNDLKLARESNAPAFLIEQILDDIARKTYESDPTALHHYFIKKQHIPYFALTLEEFEYFDSTGRIPADMAVLWANSDIIFGELEISSPTFYDLPYAERDALVMEKVRALQARLPQGVSMSRIGQQPQEVEG</sequence>
<evidence type="ECO:0000313" key="1">
    <source>
        <dbReference type="EMBL" id="RIV23618.1"/>
    </source>
</evidence>